<evidence type="ECO:0000256" key="5">
    <source>
        <dbReference type="ARBA" id="ARBA00022842"/>
    </source>
</evidence>
<evidence type="ECO:0000313" key="6">
    <source>
        <dbReference type="EMBL" id="OGE94556.1"/>
    </source>
</evidence>
<reference evidence="6 7" key="1">
    <citation type="journal article" date="2016" name="Nat. Commun.">
        <title>Thousands of microbial genomes shed light on interconnected biogeochemical processes in an aquifer system.</title>
        <authorList>
            <person name="Anantharaman K."/>
            <person name="Brown C.T."/>
            <person name="Hug L.A."/>
            <person name="Sharon I."/>
            <person name="Castelle C.J."/>
            <person name="Probst A.J."/>
            <person name="Thomas B.C."/>
            <person name="Singh A."/>
            <person name="Wilkins M.J."/>
            <person name="Karaoz U."/>
            <person name="Brodie E.L."/>
            <person name="Williams K.H."/>
            <person name="Hubbard S.S."/>
            <person name="Banfield J.F."/>
        </authorList>
    </citation>
    <scope>NUCLEOTIDE SEQUENCE [LARGE SCALE GENOMIC DNA]</scope>
</reference>
<name>A0A1F5PXB6_9BACT</name>
<keyword evidence="4" id="KW-0378">Hydrolase</keyword>
<keyword evidence="5" id="KW-0460">Magnesium</keyword>
<dbReference type="GO" id="GO:0005737">
    <property type="term" value="C:cytoplasm"/>
    <property type="evidence" value="ECO:0007669"/>
    <property type="project" value="InterPro"/>
</dbReference>
<dbReference type="InterPro" id="IPR008162">
    <property type="entry name" value="Pyrophosphatase"/>
</dbReference>
<organism evidence="6 7">
    <name type="scientific">Candidatus Doudnabacteria bacterium RIFCSPLOWO2_01_FULL_44_21</name>
    <dbReference type="NCBI Taxonomy" id="1817841"/>
    <lineage>
        <taxon>Bacteria</taxon>
        <taxon>Candidatus Doudnaibacteriota</taxon>
    </lineage>
</organism>
<dbReference type="EC" id="3.6.1.1" evidence="2"/>
<evidence type="ECO:0000256" key="4">
    <source>
        <dbReference type="ARBA" id="ARBA00022801"/>
    </source>
</evidence>
<comment type="cofactor">
    <cofactor evidence="1">
        <name>Mg(2+)</name>
        <dbReference type="ChEBI" id="CHEBI:18420"/>
    </cofactor>
</comment>
<dbReference type="SUPFAM" id="SSF50324">
    <property type="entry name" value="Inorganic pyrophosphatase"/>
    <property type="match status" value="1"/>
</dbReference>
<dbReference type="Gene3D" id="3.90.80.10">
    <property type="entry name" value="Inorganic pyrophosphatase"/>
    <property type="match status" value="1"/>
</dbReference>
<dbReference type="STRING" id="1817841.A3B10_00135"/>
<keyword evidence="3" id="KW-0479">Metal-binding</keyword>
<dbReference type="GO" id="GO:0006796">
    <property type="term" value="P:phosphate-containing compound metabolic process"/>
    <property type="evidence" value="ECO:0007669"/>
    <property type="project" value="InterPro"/>
</dbReference>
<dbReference type="PANTHER" id="PTHR10286">
    <property type="entry name" value="INORGANIC PYROPHOSPHATASE"/>
    <property type="match status" value="1"/>
</dbReference>
<comment type="caution">
    <text evidence="6">The sequence shown here is derived from an EMBL/GenBank/DDBJ whole genome shotgun (WGS) entry which is preliminary data.</text>
</comment>
<proteinExistence type="predicted"/>
<protein>
    <recommendedName>
        <fullName evidence="2">inorganic diphosphatase</fullName>
        <ecNumber evidence="2">3.6.1.1</ecNumber>
    </recommendedName>
</protein>
<accession>A0A1F5PXB6</accession>
<sequence length="165" mass="18346">MKLIETPLGTPEQFNVVIEIPKGSENKIEYDEIKDEMFVDFIFTGGFKFLFNYGFISKTKTGDGDTLDAIVLGPNPIASGTVVLCRPVGIMRQLDRGQVDNKIIAVPVNEPETISIQSIQDVPQGEIQAFIEFYAEVARQKQKTIEVTGFEDKASAIEEIKKAMI</sequence>
<dbReference type="InterPro" id="IPR036649">
    <property type="entry name" value="Pyrophosphatase_sf"/>
</dbReference>
<evidence type="ECO:0000313" key="7">
    <source>
        <dbReference type="Proteomes" id="UP000177281"/>
    </source>
</evidence>
<dbReference type="Pfam" id="PF00719">
    <property type="entry name" value="Pyrophosphatase"/>
    <property type="match status" value="1"/>
</dbReference>
<evidence type="ECO:0000256" key="1">
    <source>
        <dbReference type="ARBA" id="ARBA00001946"/>
    </source>
</evidence>
<evidence type="ECO:0000256" key="2">
    <source>
        <dbReference type="ARBA" id="ARBA00012146"/>
    </source>
</evidence>
<evidence type="ECO:0000256" key="3">
    <source>
        <dbReference type="ARBA" id="ARBA00022723"/>
    </source>
</evidence>
<dbReference type="GO" id="GO:0000287">
    <property type="term" value="F:magnesium ion binding"/>
    <property type="evidence" value="ECO:0007669"/>
    <property type="project" value="InterPro"/>
</dbReference>
<dbReference type="Proteomes" id="UP000177281">
    <property type="component" value="Unassembled WGS sequence"/>
</dbReference>
<dbReference type="AlphaFoldDB" id="A0A1F5PXB6"/>
<gene>
    <name evidence="6" type="ORF">A3B10_00135</name>
</gene>
<dbReference type="EMBL" id="MFFB01000013">
    <property type="protein sequence ID" value="OGE94556.1"/>
    <property type="molecule type" value="Genomic_DNA"/>
</dbReference>
<dbReference type="GO" id="GO:0004427">
    <property type="term" value="F:inorganic diphosphate phosphatase activity"/>
    <property type="evidence" value="ECO:0007669"/>
    <property type="project" value="UniProtKB-EC"/>
</dbReference>